<protein>
    <recommendedName>
        <fullName evidence="15">ATP-dependent 6-phosphofructokinase</fullName>
        <shortName evidence="15">ATP-PFK</shortName>
        <shortName evidence="15">Phosphofructokinase</shortName>
        <ecNumber evidence="15">2.7.1.11</ecNumber>
    </recommendedName>
    <alternativeName>
        <fullName evidence="15">Phosphohexokinase</fullName>
    </alternativeName>
</protein>
<evidence type="ECO:0000256" key="1">
    <source>
        <dbReference type="ARBA" id="ARBA00001946"/>
    </source>
</evidence>
<dbReference type="UniPathway" id="UPA00109">
    <property type="reaction ID" value="UER00182"/>
</dbReference>
<dbReference type="NCBIfam" id="TIGR02482">
    <property type="entry name" value="PFKA_ATP"/>
    <property type="match status" value="1"/>
</dbReference>
<feature type="binding site" description="in other chain" evidence="15">
    <location>
        <begin position="169"/>
        <end position="171"/>
    </location>
    <ligand>
        <name>substrate</name>
        <note>ligand shared between dimeric partners</note>
    </ligand>
</feature>
<evidence type="ECO:0000256" key="10">
    <source>
        <dbReference type="ARBA" id="ARBA00022777"/>
    </source>
</evidence>
<dbReference type="GO" id="GO:0016208">
    <property type="term" value="F:AMP binding"/>
    <property type="evidence" value="ECO:0007669"/>
    <property type="project" value="TreeGrafter"/>
</dbReference>
<dbReference type="GO" id="GO:0042802">
    <property type="term" value="F:identical protein binding"/>
    <property type="evidence" value="ECO:0007669"/>
    <property type="project" value="TreeGrafter"/>
</dbReference>
<evidence type="ECO:0000256" key="13">
    <source>
        <dbReference type="ARBA" id="ARBA00023152"/>
    </source>
</evidence>
<dbReference type="FunFam" id="3.40.50.450:FF:000001">
    <property type="entry name" value="ATP-dependent 6-phosphofructokinase"/>
    <property type="match status" value="1"/>
</dbReference>
<dbReference type="InterPro" id="IPR035966">
    <property type="entry name" value="PKF_sf"/>
</dbReference>
<sequence>MKKIGVLTSGGDSPGMNAAIRAVVRATIYNGLDVVGIKRGYEGIINGDIKDLNLSSVADIIHRGGTMLKTARSEAFKTKSGFEKALNVIKIFGIEGIVVIGGDGSFRGAEKLSQVGIPTIGIPGTIDNDLAYTDYTIGFDTATNTVLHAVSNIRDTSTSHGRANIIEVMGRHCGDIALYAGLAGGAESIIVPEEKYSIDDVCKRLIQGKNRGKLHSIILLAEGAADNSYEIAKEIEEKTGIDVRLTILGHIQRGGSPTAFDRILASRMGAKAVELLMQGEKSRVVGIKGNEICDFDISKALSLKKEMNKDLYELAKILSI</sequence>
<feature type="binding site" description="in other chain" evidence="15">
    <location>
        <position position="154"/>
    </location>
    <ligand>
        <name>ADP</name>
        <dbReference type="ChEBI" id="CHEBI:456216"/>
        <note>allosteric activator; ligand shared between dimeric partners</note>
    </ligand>
</feature>
<feature type="binding site" evidence="15">
    <location>
        <begin position="21"/>
        <end position="25"/>
    </location>
    <ligand>
        <name>ADP</name>
        <dbReference type="ChEBI" id="CHEBI:456216"/>
        <note>allosteric activator; ligand shared between dimeric partners</note>
    </ligand>
</feature>
<feature type="binding site" description="in other chain" evidence="15">
    <location>
        <begin position="213"/>
        <end position="215"/>
    </location>
    <ligand>
        <name>ADP</name>
        <dbReference type="ChEBI" id="CHEBI:456216"/>
        <note>allosteric activator; ligand shared between dimeric partners</note>
    </ligand>
</feature>
<evidence type="ECO:0000256" key="5">
    <source>
        <dbReference type="ARBA" id="ARBA00022490"/>
    </source>
</evidence>
<feature type="binding site" description="in other chain" evidence="15">
    <location>
        <position position="211"/>
    </location>
    <ligand>
        <name>ADP</name>
        <dbReference type="ChEBI" id="CHEBI:456216"/>
        <note>allosteric activator; ligand shared between dimeric partners</note>
    </ligand>
</feature>
<comment type="caution">
    <text evidence="15">Lacks conserved residue(s) required for the propagation of feature annotation.</text>
</comment>
<feature type="binding site" evidence="15">
    <location>
        <begin position="72"/>
        <end position="73"/>
    </location>
    <ligand>
        <name>ATP</name>
        <dbReference type="ChEBI" id="CHEBI:30616"/>
    </ligand>
</feature>
<dbReference type="GO" id="GO:0046872">
    <property type="term" value="F:metal ion binding"/>
    <property type="evidence" value="ECO:0007669"/>
    <property type="project" value="UniProtKB-KW"/>
</dbReference>
<dbReference type="InterPro" id="IPR022953">
    <property type="entry name" value="ATP_PFK"/>
</dbReference>
<dbReference type="EC" id="2.7.1.11" evidence="15"/>
<keyword evidence="6 15" id="KW-0021">Allosteric enzyme</keyword>
<keyword evidence="10 15" id="KW-0418">Kinase</keyword>
<dbReference type="OrthoDB" id="9802503at2"/>
<comment type="subcellular location">
    <subcellularLocation>
        <location evidence="3 15">Cytoplasm</location>
    </subcellularLocation>
</comment>
<keyword evidence="7 15" id="KW-0808">Transferase</keyword>
<organism evidence="17 18">
    <name type="scientific">Marinisporobacter balticus</name>
    <dbReference type="NCBI Taxonomy" id="2018667"/>
    <lineage>
        <taxon>Bacteria</taxon>
        <taxon>Bacillati</taxon>
        <taxon>Bacillota</taxon>
        <taxon>Clostridia</taxon>
        <taxon>Peptostreptococcales</taxon>
        <taxon>Thermotaleaceae</taxon>
        <taxon>Marinisporobacter</taxon>
    </lineage>
</organism>
<feature type="binding site" evidence="15">
    <location>
        <position position="103"/>
    </location>
    <ligand>
        <name>Mg(2+)</name>
        <dbReference type="ChEBI" id="CHEBI:18420"/>
        <note>catalytic</note>
    </ligand>
</feature>
<evidence type="ECO:0000259" key="16">
    <source>
        <dbReference type="Pfam" id="PF00365"/>
    </source>
</evidence>
<comment type="function">
    <text evidence="2 15">Catalyzes the phosphorylation of D-fructose 6-phosphate to fructose 1,6-bisphosphate by ATP, the first committing step of glycolysis.</text>
</comment>
<dbReference type="AlphaFoldDB" id="A0A4R2K686"/>
<keyword evidence="5 15" id="KW-0963">Cytoplasm</keyword>
<dbReference type="PROSITE" id="PS00433">
    <property type="entry name" value="PHOSPHOFRUCTOKINASE"/>
    <property type="match status" value="1"/>
</dbReference>
<comment type="pathway">
    <text evidence="4 15">Carbohydrate degradation; glycolysis; D-glyceraldehyde 3-phosphate and glycerone phosphate from D-glucose: step 3/4.</text>
</comment>
<evidence type="ECO:0000256" key="15">
    <source>
        <dbReference type="HAMAP-Rule" id="MF_00339"/>
    </source>
</evidence>
<comment type="activity regulation">
    <text evidence="15">Allosterically activated by ADP and other diphosphonucleosides, and allosterically inhibited by phosphoenolpyruvate.</text>
</comment>
<feature type="binding site" description="in other chain" evidence="15">
    <location>
        <begin position="185"/>
        <end position="187"/>
    </location>
    <ligand>
        <name>ADP</name>
        <dbReference type="ChEBI" id="CHEBI:456216"/>
        <note>allosteric activator; ligand shared between dimeric partners</note>
    </ligand>
</feature>
<evidence type="ECO:0000256" key="7">
    <source>
        <dbReference type="ARBA" id="ARBA00022679"/>
    </source>
</evidence>
<comment type="subunit">
    <text evidence="15">Homotetramer.</text>
</comment>
<feature type="binding site" evidence="15">
    <location>
        <position position="11"/>
    </location>
    <ligand>
        <name>ATP</name>
        <dbReference type="ChEBI" id="CHEBI:30616"/>
    </ligand>
</feature>
<comment type="similarity">
    <text evidence="15">Belongs to the phosphofructokinase type A (PFKA) family. ATP-dependent PFK group I subfamily. Prokaryotic clade 'B1' sub-subfamily.</text>
</comment>
<dbReference type="InterPro" id="IPR012003">
    <property type="entry name" value="ATP_PFK_prok-type"/>
</dbReference>
<evidence type="ECO:0000256" key="8">
    <source>
        <dbReference type="ARBA" id="ARBA00022723"/>
    </source>
</evidence>
<feature type="active site" description="Proton acceptor" evidence="15">
    <location>
        <position position="127"/>
    </location>
</feature>
<dbReference type="InterPro" id="IPR015912">
    <property type="entry name" value="Phosphofructokinase_CS"/>
</dbReference>
<dbReference type="Gene3D" id="3.40.50.450">
    <property type="match status" value="1"/>
</dbReference>
<proteinExistence type="inferred from homology"/>
<keyword evidence="9 15" id="KW-0547">Nucleotide-binding</keyword>
<evidence type="ECO:0000256" key="2">
    <source>
        <dbReference type="ARBA" id="ARBA00002659"/>
    </source>
</evidence>
<dbReference type="Gene3D" id="3.40.50.460">
    <property type="entry name" value="Phosphofructokinase domain"/>
    <property type="match status" value="1"/>
</dbReference>
<reference evidence="17 18" key="1">
    <citation type="submission" date="2019-03" db="EMBL/GenBank/DDBJ databases">
        <title>Genomic Encyclopedia of Type Strains, Phase IV (KMG-IV): sequencing the most valuable type-strain genomes for metagenomic binning, comparative biology and taxonomic classification.</title>
        <authorList>
            <person name="Goeker M."/>
        </authorList>
    </citation>
    <scope>NUCLEOTIDE SEQUENCE [LARGE SCALE GENOMIC DNA]</scope>
    <source>
        <strain evidence="17 18">DSM 102940</strain>
    </source>
</reference>
<dbReference type="PANTHER" id="PTHR13697:SF4">
    <property type="entry name" value="ATP-DEPENDENT 6-PHOSPHOFRUCTOKINASE"/>
    <property type="match status" value="1"/>
</dbReference>
<dbReference type="FunFam" id="3.40.50.460:FF:000002">
    <property type="entry name" value="ATP-dependent 6-phosphofructokinase"/>
    <property type="match status" value="1"/>
</dbReference>
<dbReference type="GO" id="GO:0003872">
    <property type="term" value="F:6-phosphofructokinase activity"/>
    <property type="evidence" value="ECO:0007669"/>
    <property type="project" value="UniProtKB-UniRule"/>
</dbReference>
<keyword evidence="18" id="KW-1185">Reference proteome</keyword>
<dbReference type="HAMAP" id="MF_00339">
    <property type="entry name" value="Phosphofructokinase_I_B1"/>
    <property type="match status" value="1"/>
</dbReference>
<dbReference type="SUPFAM" id="SSF53784">
    <property type="entry name" value="Phosphofructokinase"/>
    <property type="match status" value="1"/>
</dbReference>
<feature type="domain" description="Phosphofructokinase" evidence="16">
    <location>
        <begin position="3"/>
        <end position="276"/>
    </location>
</feature>
<evidence type="ECO:0000256" key="4">
    <source>
        <dbReference type="ARBA" id="ARBA00004679"/>
    </source>
</evidence>
<dbReference type="GO" id="GO:0070095">
    <property type="term" value="F:fructose-6-phosphate binding"/>
    <property type="evidence" value="ECO:0007669"/>
    <property type="project" value="TreeGrafter"/>
</dbReference>
<comment type="caution">
    <text evidence="17">The sequence shown here is derived from an EMBL/GenBank/DDBJ whole genome shotgun (WGS) entry which is preliminary data.</text>
</comment>
<keyword evidence="12 15" id="KW-0460">Magnesium</keyword>
<evidence type="ECO:0000256" key="12">
    <source>
        <dbReference type="ARBA" id="ARBA00022842"/>
    </source>
</evidence>
<gene>
    <name evidence="15" type="primary">pfkA</name>
    <name evidence="17" type="ORF">EV214_14016</name>
</gene>
<comment type="catalytic activity">
    <reaction evidence="14 15">
        <text>beta-D-fructose 6-phosphate + ATP = beta-D-fructose 1,6-bisphosphate + ADP + H(+)</text>
        <dbReference type="Rhea" id="RHEA:16109"/>
        <dbReference type="ChEBI" id="CHEBI:15378"/>
        <dbReference type="ChEBI" id="CHEBI:30616"/>
        <dbReference type="ChEBI" id="CHEBI:32966"/>
        <dbReference type="ChEBI" id="CHEBI:57634"/>
        <dbReference type="ChEBI" id="CHEBI:456216"/>
        <dbReference type="EC" id="2.7.1.11"/>
    </reaction>
</comment>
<evidence type="ECO:0000313" key="18">
    <source>
        <dbReference type="Proteomes" id="UP000294919"/>
    </source>
</evidence>
<feature type="binding site" evidence="15">
    <location>
        <begin position="102"/>
        <end position="105"/>
    </location>
    <ligand>
        <name>ATP</name>
        <dbReference type="ChEBI" id="CHEBI:30616"/>
    </ligand>
</feature>
<evidence type="ECO:0000313" key="17">
    <source>
        <dbReference type="EMBL" id="TCO68771.1"/>
    </source>
</evidence>
<evidence type="ECO:0000256" key="3">
    <source>
        <dbReference type="ARBA" id="ARBA00004496"/>
    </source>
</evidence>
<dbReference type="EMBL" id="SLWV01000040">
    <property type="protein sequence ID" value="TCO68771.1"/>
    <property type="molecule type" value="Genomic_DNA"/>
</dbReference>
<dbReference type="Proteomes" id="UP000294919">
    <property type="component" value="Unassembled WGS sequence"/>
</dbReference>
<keyword evidence="13 15" id="KW-0324">Glycolysis</keyword>
<dbReference type="GO" id="GO:0048029">
    <property type="term" value="F:monosaccharide binding"/>
    <property type="evidence" value="ECO:0007669"/>
    <property type="project" value="TreeGrafter"/>
</dbReference>
<dbReference type="Pfam" id="PF00365">
    <property type="entry name" value="PFK"/>
    <property type="match status" value="1"/>
</dbReference>
<dbReference type="InterPro" id="IPR000023">
    <property type="entry name" value="Phosphofructokinase_dom"/>
</dbReference>
<comment type="cofactor">
    <cofactor evidence="1 15">
        <name>Mg(2+)</name>
        <dbReference type="ChEBI" id="CHEBI:18420"/>
    </cofactor>
</comment>
<feature type="binding site" description="in other chain" evidence="15">
    <location>
        <begin position="125"/>
        <end position="127"/>
    </location>
    <ligand>
        <name>substrate</name>
        <note>ligand shared between dimeric partners</note>
    </ligand>
</feature>
<feature type="binding site" evidence="15">
    <location>
        <position position="162"/>
    </location>
    <ligand>
        <name>substrate</name>
        <note>ligand shared between dimeric partners</note>
    </ligand>
</feature>
<dbReference type="GO" id="GO:0030388">
    <property type="term" value="P:fructose 1,6-bisphosphate metabolic process"/>
    <property type="evidence" value="ECO:0007669"/>
    <property type="project" value="TreeGrafter"/>
</dbReference>
<dbReference type="RefSeq" id="WP_132248068.1">
    <property type="nucleotide sequence ID" value="NZ_SLWV01000040.1"/>
</dbReference>
<dbReference type="GO" id="GO:0061621">
    <property type="term" value="P:canonical glycolysis"/>
    <property type="evidence" value="ECO:0007669"/>
    <property type="project" value="TreeGrafter"/>
</dbReference>
<accession>A0A4R2K686</accession>
<feature type="binding site" description="in other chain" evidence="15">
    <location>
        <begin position="250"/>
        <end position="253"/>
    </location>
    <ligand>
        <name>substrate</name>
        <note>ligand shared between dimeric partners</note>
    </ligand>
</feature>
<dbReference type="GO" id="GO:0005945">
    <property type="term" value="C:6-phosphofructokinase complex"/>
    <property type="evidence" value="ECO:0007669"/>
    <property type="project" value="TreeGrafter"/>
</dbReference>
<dbReference type="PIRSF" id="PIRSF000532">
    <property type="entry name" value="ATP_PFK_prok"/>
    <property type="match status" value="1"/>
</dbReference>
<dbReference type="GO" id="GO:0005524">
    <property type="term" value="F:ATP binding"/>
    <property type="evidence" value="ECO:0007669"/>
    <property type="project" value="UniProtKB-UniRule"/>
</dbReference>
<dbReference type="InterPro" id="IPR012828">
    <property type="entry name" value="PFKA_ATP_prok"/>
</dbReference>
<dbReference type="PRINTS" id="PR00476">
    <property type="entry name" value="PHFRCTKINASE"/>
</dbReference>
<dbReference type="PANTHER" id="PTHR13697">
    <property type="entry name" value="PHOSPHOFRUCTOKINASE"/>
    <property type="match status" value="1"/>
</dbReference>
<keyword evidence="8 15" id="KW-0479">Metal-binding</keyword>
<name>A0A4R2K686_9FIRM</name>
<evidence type="ECO:0000256" key="11">
    <source>
        <dbReference type="ARBA" id="ARBA00022840"/>
    </source>
</evidence>
<evidence type="ECO:0000256" key="14">
    <source>
        <dbReference type="ARBA" id="ARBA00048070"/>
    </source>
</evidence>
<dbReference type="NCBIfam" id="NF002872">
    <property type="entry name" value="PRK03202.1"/>
    <property type="match status" value="1"/>
</dbReference>
<feature type="binding site" description="in other chain" evidence="15">
    <location>
        <position position="222"/>
    </location>
    <ligand>
        <name>substrate</name>
        <note>ligand shared between dimeric partners</note>
    </ligand>
</feature>
<feature type="binding site" evidence="15">
    <location>
        <position position="244"/>
    </location>
    <ligand>
        <name>substrate</name>
        <note>ligand shared between dimeric partners</note>
    </ligand>
</feature>
<dbReference type="GO" id="GO:0006002">
    <property type="term" value="P:fructose 6-phosphate metabolic process"/>
    <property type="evidence" value="ECO:0007669"/>
    <property type="project" value="UniProtKB-UniRule"/>
</dbReference>
<keyword evidence="11 15" id="KW-0067">ATP-binding</keyword>
<evidence type="ECO:0000256" key="6">
    <source>
        <dbReference type="ARBA" id="ARBA00022533"/>
    </source>
</evidence>
<evidence type="ECO:0000256" key="9">
    <source>
        <dbReference type="ARBA" id="ARBA00022741"/>
    </source>
</evidence>